<dbReference type="Proteomes" id="UP000325122">
    <property type="component" value="Unassembled WGS sequence"/>
</dbReference>
<dbReference type="PANTHER" id="PTHR10625">
    <property type="entry name" value="HISTONE DEACETYLASE HDAC1-RELATED"/>
    <property type="match status" value="1"/>
</dbReference>
<dbReference type="InterPro" id="IPR037138">
    <property type="entry name" value="His_deacetylse_dom_sf"/>
</dbReference>
<dbReference type="InterPro" id="IPR023696">
    <property type="entry name" value="Ureohydrolase_dom_sf"/>
</dbReference>
<proteinExistence type="inferred from homology"/>
<evidence type="ECO:0000313" key="5">
    <source>
        <dbReference type="Proteomes" id="UP000325122"/>
    </source>
</evidence>
<dbReference type="GO" id="GO:0004407">
    <property type="term" value="F:histone deacetylase activity"/>
    <property type="evidence" value="ECO:0007669"/>
    <property type="project" value="TreeGrafter"/>
</dbReference>
<name>A0A5M6ZJV3_9PROT</name>
<feature type="compositionally biased region" description="Basic and acidic residues" evidence="2">
    <location>
        <begin position="12"/>
        <end position="22"/>
    </location>
</feature>
<feature type="region of interest" description="Disordered" evidence="2">
    <location>
        <begin position="1"/>
        <end position="22"/>
    </location>
</feature>
<dbReference type="InterPro" id="IPR000286">
    <property type="entry name" value="HDACs"/>
</dbReference>
<dbReference type="InterPro" id="IPR023801">
    <property type="entry name" value="His_deacetylse_dom"/>
</dbReference>
<dbReference type="Gene3D" id="3.40.800.20">
    <property type="entry name" value="Histone deacetylase domain"/>
    <property type="match status" value="1"/>
</dbReference>
<dbReference type="CDD" id="cd11599">
    <property type="entry name" value="HDAC_classII_2"/>
    <property type="match status" value="1"/>
</dbReference>
<dbReference type="EMBL" id="VWOJ01000001">
    <property type="protein sequence ID" value="KAA5805106.1"/>
    <property type="molecule type" value="Genomic_DNA"/>
</dbReference>
<comment type="similarity">
    <text evidence="1">Belongs to the histone deacetylase family.</text>
</comment>
<accession>A0A5M6ZJV3</accession>
<evidence type="ECO:0000259" key="3">
    <source>
        <dbReference type="Pfam" id="PF00850"/>
    </source>
</evidence>
<dbReference type="Pfam" id="PF00850">
    <property type="entry name" value="Hist_deacetyl"/>
    <property type="match status" value="1"/>
</dbReference>
<dbReference type="RefSeq" id="WP_150022138.1">
    <property type="nucleotide sequence ID" value="NZ_VWOJ01000001.1"/>
</dbReference>
<gene>
    <name evidence="4" type="ORF">F1654_03725</name>
</gene>
<dbReference type="GO" id="GO:0040029">
    <property type="term" value="P:epigenetic regulation of gene expression"/>
    <property type="evidence" value="ECO:0007669"/>
    <property type="project" value="TreeGrafter"/>
</dbReference>
<comment type="caution">
    <text evidence="4">The sequence shown here is derived from an EMBL/GenBank/DDBJ whole genome shotgun (WGS) entry which is preliminary data.</text>
</comment>
<evidence type="ECO:0000256" key="2">
    <source>
        <dbReference type="SAM" id="MobiDB-lite"/>
    </source>
</evidence>
<dbReference type="SUPFAM" id="SSF52768">
    <property type="entry name" value="Arginase/deacetylase"/>
    <property type="match status" value="1"/>
</dbReference>
<dbReference type="PRINTS" id="PR01270">
    <property type="entry name" value="HDASUPER"/>
</dbReference>
<organism evidence="4 5">
    <name type="scientific">Alkalicaulis satelles</name>
    <dbReference type="NCBI Taxonomy" id="2609175"/>
    <lineage>
        <taxon>Bacteria</taxon>
        <taxon>Pseudomonadati</taxon>
        <taxon>Pseudomonadota</taxon>
        <taxon>Alphaproteobacteria</taxon>
        <taxon>Maricaulales</taxon>
        <taxon>Maricaulaceae</taxon>
        <taxon>Alkalicaulis</taxon>
    </lineage>
</organism>
<dbReference type="AlphaFoldDB" id="A0A5M6ZJV3"/>
<reference evidence="4 5" key="1">
    <citation type="submission" date="2019-09" db="EMBL/GenBank/DDBJ databases">
        <authorList>
            <person name="Kevbrin V."/>
            <person name="Grouzdev D.S."/>
        </authorList>
    </citation>
    <scope>NUCLEOTIDE SEQUENCE [LARGE SCALE GENOMIC DNA]</scope>
    <source>
        <strain evidence="4 5">G-192</strain>
    </source>
</reference>
<evidence type="ECO:0000313" key="4">
    <source>
        <dbReference type="EMBL" id="KAA5805106.1"/>
    </source>
</evidence>
<feature type="domain" description="Histone deacetylase" evidence="3">
    <location>
        <begin position="20"/>
        <end position="304"/>
    </location>
</feature>
<evidence type="ECO:0000256" key="1">
    <source>
        <dbReference type="ARBA" id="ARBA00005947"/>
    </source>
</evidence>
<sequence>MKTLVHSPAASLDHHPPQGHPEHAGRLQAVLRAIEQAGLTPRTHFKPASRAALERVHAPELIDRIVATAPEAGETALDADTWMSPGSLKAALEAAGAALDGVDAVMAGEAEAVFVAARPPGHHAEPDRAMGFCLFNTVAIAAAHALDVHGVSRVAVVDVDVHHGNGTQAWAQNQPACLFASIHQGWIYPGTGAAHETGRHGNIINAPMAAGASGPAWRQAVETAILPRLEAFAPEFVFISAGFDAHRDDPLAGLDLDQDDFAWAASALARVARSHADSRLVCVLEGGYDCPALERSAGAFLRALQAA</sequence>
<protein>
    <submittedName>
        <fullName evidence="4">Histone deacetylase family protein</fullName>
    </submittedName>
</protein>
<dbReference type="PANTHER" id="PTHR10625:SF10">
    <property type="entry name" value="HISTONE DEACETYLASE HDAC1"/>
    <property type="match status" value="1"/>
</dbReference>
<keyword evidence="5" id="KW-1185">Reference proteome</keyword>